<keyword evidence="5" id="KW-0501">Molybdenum cofactor biosynthesis</keyword>
<evidence type="ECO:0000256" key="2">
    <source>
        <dbReference type="ARBA" id="ARBA00022723"/>
    </source>
</evidence>
<evidence type="ECO:0000256" key="4">
    <source>
        <dbReference type="ARBA" id="ARBA00023014"/>
    </source>
</evidence>
<evidence type="ECO:0000259" key="6">
    <source>
        <dbReference type="PROSITE" id="PS51918"/>
    </source>
</evidence>
<dbReference type="Gene3D" id="3.20.20.70">
    <property type="entry name" value="Aldolase class I"/>
    <property type="match status" value="1"/>
</dbReference>
<dbReference type="GO" id="GO:0061799">
    <property type="term" value="F:cyclic pyranopterin monophosphate synthase activity"/>
    <property type="evidence" value="ECO:0007669"/>
    <property type="project" value="TreeGrafter"/>
</dbReference>
<sequence>MLVDSVGREVTDIRISVTKRCNFGCVYCHDEGLGPVARPRAPHGEEMTPAEVERLIRVAREFDLRSVKFTGGEPLVRPDLEEIVARTVVHLDDVSLTTNGSMLAARAEGLRNAGLKRINVSVDALDPTAFREIRKGALAPVLRGVHAALEVGLKPVKLNVVVFRSTLPHLPELIRFAARTDGLRVQLIQF</sequence>
<reference evidence="7" key="2">
    <citation type="journal article" date="2014" name="ISME J.">
        <title>Microbial stratification in low pH oxic and suboxic macroscopic growths along an acid mine drainage.</title>
        <authorList>
            <person name="Mendez-Garcia C."/>
            <person name="Mesa V."/>
            <person name="Sprenger R.R."/>
            <person name="Richter M."/>
            <person name="Diez M.S."/>
            <person name="Solano J."/>
            <person name="Bargiela R."/>
            <person name="Golyshina O.V."/>
            <person name="Manteca A."/>
            <person name="Ramos J.L."/>
            <person name="Gallego J.R."/>
            <person name="Llorente I."/>
            <person name="Martins Dos Santos V.A."/>
            <person name="Jensen O.N."/>
            <person name="Pelaez A.I."/>
            <person name="Sanchez J."/>
            <person name="Ferrer M."/>
        </authorList>
    </citation>
    <scope>NUCLEOTIDE SEQUENCE</scope>
</reference>
<dbReference type="GO" id="GO:0046872">
    <property type="term" value="F:metal ion binding"/>
    <property type="evidence" value="ECO:0007669"/>
    <property type="project" value="UniProtKB-KW"/>
</dbReference>
<dbReference type="InterPro" id="IPR050105">
    <property type="entry name" value="MoCo_biosynth_MoaA/MoaC"/>
</dbReference>
<name>T0YEE4_9ZZZZ</name>
<evidence type="ECO:0000256" key="1">
    <source>
        <dbReference type="ARBA" id="ARBA00022691"/>
    </source>
</evidence>
<dbReference type="InterPro" id="IPR058240">
    <property type="entry name" value="rSAM_sf"/>
</dbReference>
<protein>
    <submittedName>
        <fullName evidence="7">Molybdenum cofactor biosynthesis protein A</fullName>
    </submittedName>
</protein>
<reference evidence="7" key="1">
    <citation type="submission" date="2013-08" db="EMBL/GenBank/DDBJ databases">
        <authorList>
            <person name="Mendez C."/>
            <person name="Richter M."/>
            <person name="Ferrer M."/>
            <person name="Sanchez J."/>
        </authorList>
    </citation>
    <scope>NUCLEOTIDE SEQUENCE</scope>
</reference>
<dbReference type="SFLD" id="SFLDG01386">
    <property type="entry name" value="main_SPASM_domain-containing"/>
    <property type="match status" value="1"/>
</dbReference>
<proteinExistence type="predicted"/>
<feature type="non-terminal residue" evidence="7">
    <location>
        <position position="190"/>
    </location>
</feature>
<evidence type="ECO:0000256" key="5">
    <source>
        <dbReference type="ARBA" id="ARBA00023150"/>
    </source>
</evidence>
<keyword evidence="1" id="KW-0949">S-adenosyl-L-methionine</keyword>
<dbReference type="SFLD" id="SFLDS00029">
    <property type="entry name" value="Radical_SAM"/>
    <property type="match status" value="1"/>
</dbReference>
<evidence type="ECO:0000256" key="3">
    <source>
        <dbReference type="ARBA" id="ARBA00023004"/>
    </source>
</evidence>
<organism evidence="7">
    <name type="scientific">mine drainage metagenome</name>
    <dbReference type="NCBI Taxonomy" id="410659"/>
    <lineage>
        <taxon>unclassified sequences</taxon>
        <taxon>metagenomes</taxon>
        <taxon>ecological metagenomes</taxon>
    </lineage>
</organism>
<dbReference type="GO" id="GO:0061798">
    <property type="term" value="F:GTP 3',8'-cyclase activity"/>
    <property type="evidence" value="ECO:0007669"/>
    <property type="project" value="TreeGrafter"/>
</dbReference>
<dbReference type="PANTHER" id="PTHR22960:SF0">
    <property type="entry name" value="MOLYBDENUM COFACTOR BIOSYNTHESIS PROTEIN 1"/>
    <property type="match status" value="1"/>
</dbReference>
<dbReference type="AlphaFoldDB" id="T0YEE4"/>
<keyword evidence="2" id="KW-0479">Metal-binding</keyword>
<dbReference type="GO" id="GO:0051536">
    <property type="term" value="F:iron-sulfur cluster binding"/>
    <property type="evidence" value="ECO:0007669"/>
    <property type="project" value="UniProtKB-KW"/>
</dbReference>
<dbReference type="EMBL" id="AUZY01012398">
    <property type="protein sequence ID" value="EQD30207.1"/>
    <property type="molecule type" value="Genomic_DNA"/>
</dbReference>
<evidence type="ECO:0000313" key="7">
    <source>
        <dbReference type="EMBL" id="EQD30207.1"/>
    </source>
</evidence>
<dbReference type="SUPFAM" id="SSF102114">
    <property type="entry name" value="Radical SAM enzymes"/>
    <property type="match status" value="1"/>
</dbReference>
<dbReference type="PROSITE" id="PS51918">
    <property type="entry name" value="RADICAL_SAM"/>
    <property type="match status" value="1"/>
</dbReference>
<dbReference type="GO" id="GO:0006777">
    <property type="term" value="P:Mo-molybdopterin cofactor biosynthetic process"/>
    <property type="evidence" value="ECO:0007669"/>
    <property type="project" value="UniProtKB-KW"/>
</dbReference>
<dbReference type="Pfam" id="PF04055">
    <property type="entry name" value="Radical_SAM"/>
    <property type="match status" value="1"/>
</dbReference>
<feature type="domain" description="Radical SAM core" evidence="6">
    <location>
        <begin position="5"/>
        <end position="190"/>
    </location>
</feature>
<accession>T0YEE4</accession>
<dbReference type="PANTHER" id="PTHR22960">
    <property type="entry name" value="MOLYBDOPTERIN COFACTOR SYNTHESIS PROTEIN A"/>
    <property type="match status" value="1"/>
</dbReference>
<dbReference type="SFLD" id="SFLDG01067">
    <property type="entry name" value="SPASM/twitch_domain_containing"/>
    <property type="match status" value="1"/>
</dbReference>
<keyword evidence="3" id="KW-0408">Iron</keyword>
<dbReference type="CDD" id="cd01335">
    <property type="entry name" value="Radical_SAM"/>
    <property type="match status" value="1"/>
</dbReference>
<dbReference type="InterPro" id="IPR007197">
    <property type="entry name" value="rSAM"/>
</dbReference>
<dbReference type="InterPro" id="IPR013785">
    <property type="entry name" value="Aldolase_TIM"/>
</dbReference>
<gene>
    <name evidence="7" type="ORF">B1B_18520</name>
</gene>
<keyword evidence="4" id="KW-0411">Iron-sulfur</keyword>
<comment type="caution">
    <text evidence="7">The sequence shown here is derived from an EMBL/GenBank/DDBJ whole genome shotgun (WGS) entry which is preliminary data.</text>
</comment>